<dbReference type="HOGENOM" id="CLU_012153_0_3_4"/>
<gene>
    <name evidence="5" type="ORF">BGL_1c24230</name>
</gene>
<accession>A0A0B6RXQ5</accession>
<dbReference type="GO" id="GO:0010181">
    <property type="term" value="F:FMN binding"/>
    <property type="evidence" value="ECO:0007669"/>
    <property type="project" value="InterPro"/>
</dbReference>
<evidence type="ECO:0000313" key="5">
    <source>
        <dbReference type="EMBL" id="AJK46924.1"/>
    </source>
</evidence>
<dbReference type="Pfam" id="PF00724">
    <property type="entry name" value="Oxidored_FMN"/>
    <property type="match status" value="1"/>
</dbReference>
<dbReference type="PANTHER" id="PTHR22893">
    <property type="entry name" value="NADH OXIDOREDUCTASE-RELATED"/>
    <property type="match status" value="1"/>
</dbReference>
<dbReference type="SUPFAM" id="SSF51395">
    <property type="entry name" value="FMN-linked oxidoreductases"/>
    <property type="match status" value="1"/>
</dbReference>
<dbReference type="EMBL" id="CP002580">
    <property type="protein sequence ID" value="AJK46924.1"/>
    <property type="molecule type" value="Genomic_DNA"/>
</dbReference>
<comment type="similarity">
    <text evidence="2">Belongs to the NADH:flavin oxidoreductase/NADH oxidase family.</text>
</comment>
<protein>
    <submittedName>
        <fullName evidence="5">NADH:flavin oxidoreductase/NADH oxidase</fullName>
    </submittedName>
</protein>
<dbReference type="CDD" id="cd02933">
    <property type="entry name" value="OYE_like_FMN"/>
    <property type="match status" value="1"/>
</dbReference>
<dbReference type="Proteomes" id="UP000031838">
    <property type="component" value="Chromosome 1"/>
</dbReference>
<dbReference type="Gene3D" id="3.20.20.70">
    <property type="entry name" value="Aldolase class I"/>
    <property type="match status" value="1"/>
</dbReference>
<dbReference type="GO" id="GO:0005829">
    <property type="term" value="C:cytosol"/>
    <property type="evidence" value="ECO:0007669"/>
    <property type="project" value="TreeGrafter"/>
</dbReference>
<dbReference type="RefSeq" id="WP_042625324.1">
    <property type="nucleotide sequence ID" value="NZ_CP002580.1"/>
</dbReference>
<evidence type="ECO:0000259" key="4">
    <source>
        <dbReference type="Pfam" id="PF00724"/>
    </source>
</evidence>
<comment type="cofactor">
    <cofactor evidence="1">
        <name>FMN</name>
        <dbReference type="ChEBI" id="CHEBI:58210"/>
    </cofactor>
</comment>
<name>A0A0B6RXQ5_BURPL</name>
<evidence type="ECO:0000313" key="6">
    <source>
        <dbReference type="Proteomes" id="UP000031838"/>
    </source>
</evidence>
<evidence type="ECO:0000256" key="1">
    <source>
        <dbReference type="ARBA" id="ARBA00001917"/>
    </source>
</evidence>
<keyword evidence="6" id="KW-1185">Reference proteome</keyword>
<reference evidence="6" key="1">
    <citation type="submission" date="2011-03" db="EMBL/GenBank/DDBJ databases">
        <authorList>
            <person name="Voget S."/>
            <person name="Streit W.R."/>
            <person name="Jaeger K.E."/>
            <person name="Daniel R."/>
        </authorList>
    </citation>
    <scope>NUCLEOTIDE SEQUENCE [LARGE SCALE GENOMIC DNA]</scope>
    <source>
        <strain evidence="6">PG1</strain>
    </source>
</reference>
<dbReference type="GO" id="GO:0016628">
    <property type="term" value="F:oxidoreductase activity, acting on the CH-CH group of donors, NAD or NADP as acceptor"/>
    <property type="evidence" value="ECO:0007669"/>
    <property type="project" value="UniProtKB-ARBA"/>
</dbReference>
<dbReference type="FunFam" id="3.20.20.70:FF:000059">
    <property type="entry name" value="N-ethylmaleimide reductase, FMN-linked"/>
    <property type="match status" value="1"/>
</dbReference>
<keyword evidence="3" id="KW-0560">Oxidoreductase</keyword>
<evidence type="ECO:0000256" key="2">
    <source>
        <dbReference type="ARBA" id="ARBA00005979"/>
    </source>
</evidence>
<dbReference type="AlphaFoldDB" id="A0A0B6RXQ5"/>
<dbReference type="InterPro" id="IPR013785">
    <property type="entry name" value="Aldolase_TIM"/>
</dbReference>
<sequence length="360" mass="38696">MTLFEPFPLGPSRLSNRIVMASMTRGRTTDPGHVPNDLQVSYYRQRASAGLIVTEATWISREAIGFVKVPGLFSAAQADGWRRVTDAVHAAGGRIFAQLAHSGAVSHPDFFGGAAPLAPSAINPGLRAFTPDGFKDTVTPRAMTVAEIGRTVADYGAAARHARTAGFDGVELHCATTYLLPEFLNSTLNRRDDAYGGSAERRGRIVIEVLDALIAEWGPGRVGVKIAPAFEMGGFRQTDETVATYDRLLQTFNRLPLAYVQVVRALEDLSGTPIAALQDTIGYVRRRYDGTLIANGNFDRDAAARLIESGGADLVSFGKPFIGNPDLVRRFEHGLALAAAHPPTFYQGGARGYVDYAEAG</sequence>
<dbReference type="InterPro" id="IPR001155">
    <property type="entry name" value="OxRdtase_FMN_N"/>
</dbReference>
<proteinExistence type="inferred from homology"/>
<dbReference type="KEGG" id="bgp:BGL_1c24230"/>
<organism evidence="5 6">
    <name type="scientific">Burkholderia plantarii</name>
    <dbReference type="NCBI Taxonomy" id="41899"/>
    <lineage>
        <taxon>Bacteria</taxon>
        <taxon>Pseudomonadati</taxon>
        <taxon>Pseudomonadota</taxon>
        <taxon>Betaproteobacteria</taxon>
        <taxon>Burkholderiales</taxon>
        <taxon>Burkholderiaceae</taxon>
        <taxon>Burkholderia</taxon>
    </lineage>
</organism>
<evidence type="ECO:0000256" key="3">
    <source>
        <dbReference type="ARBA" id="ARBA00023002"/>
    </source>
</evidence>
<dbReference type="InterPro" id="IPR045247">
    <property type="entry name" value="Oye-like"/>
</dbReference>
<reference evidence="5 6" key="2">
    <citation type="journal article" date="2016" name="Appl. Microbiol. Biotechnol.">
        <title>Mutations improving production and secretion of extracellular lipase by Burkholderia glumae PG1.</title>
        <authorList>
            <person name="Knapp A."/>
            <person name="Voget S."/>
            <person name="Gao R."/>
            <person name="Zaburannyi N."/>
            <person name="Krysciak D."/>
            <person name="Breuer M."/>
            <person name="Hauer B."/>
            <person name="Streit W.R."/>
            <person name="Muller R."/>
            <person name="Daniel R."/>
            <person name="Jaeger K.E."/>
        </authorList>
    </citation>
    <scope>NUCLEOTIDE SEQUENCE [LARGE SCALE GENOMIC DNA]</scope>
    <source>
        <strain evidence="5 6">PG1</strain>
    </source>
</reference>
<feature type="domain" description="NADH:flavin oxidoreductase/NADH oxidase N-terminal" evidence="4">
    <location>
        <begin position="3"/>
        <end position="336"/>
    </location>
</feature>
<dbReference type="PANTHER" id="PTHR22893:SF91">
    <property type="entry name" value="NADPH DEHYDROGENASE 2-RELATED"/>
    <property type="match status" value="1"/>
</dbReference>